<evidence type="ECO:0000313" key="1">
    <source>
        <dbReference type="EMBL" id="EHG15071.1"/>
    </source>
</evidence>
<sequence>MIMVRFRGNSLFAFVRLFRGIVNDRKSFIEAETLLCIIDVECVKKSIDTVCRQFLMTFILHLFLLTK</sequence>
<dbReference type="Proteomes" id="UP000004597">
    <property type="component" value="Unassembled WGS sequence"/>
</dbReference>
<reference evidence="1 2" key="1">
    <citation type="submission" date="2011-10" db="EMBL/GenBank/DDBJ databases">
        <title>The Genome Sequence of Prevotella histicola F0411.</title>
        <authorList>
            <consortium name="The Broad Institute Genome Sequencing Platform"/>
            <person name="Earl A."/>
            <person name="Ward D."/>
            <person name="Feldgarden M."/>
            <person name="Gevers D."/>
            <person name="Izard J."/>
            <person name="Ganesan A."/>
            <person name="Blanton J.M."/>
            <person name="Baranova O.V."/>
            <person name="Tanner A.C."/>
            <person name="Mathney J.M.J."/>
            <person name="Dewhirst F.E."/>
            <person name="Young S.K."/>
            <person name="Zeng Q."/>
            <person name="Gargeya S."/>
            <person name="Fitzgerald M."/>
            <person name="Haas B."/>
            <person name="Abouelleil A."/>
            <person name="Alvarado L."/>
            <person name="Arachchi H.M."/>
            <person name="Berlin A."/>
            <person name="Brown A."/>
            <person name="Chapman S.B."/>
            <person name="Chen Z."/>
            <person name="Dunbar C."/>
            <person name="Freedman E."/>
            <person name="Gearin G."/>
            <person name="Gellesch M."/>
            <person name="Goldberg J."/>
            <person name="Griggs A."/>
            <person name="Gujja S."/>
            <person name="Heiman D."/>
            <person name="Howarth C."/>
            <person name="Larson L."/>
            <person name="Lui A."/>
            <person name="MacDonald P.J.P."/>
            <person name="Montmayeur A."/>
            <person name="Murphy C."/>
            <person name="Neiman D."/>
            <person name="Pearson M."/>
            <person name="Priest M."/>
            <person name="Roberts A."/>
            <person name="Saif S."/>
            <person name="Shea T."/>
            <person name="Shenoy N."/>
            <person name="Sisk P."/>
            <person name="Stolte C."/>
            <person name="Sykes S."/>
            <person name="Wortman J."/>
            <person name="Nusbaum C."/>
            <person name="Birren B."/>
        </authorList>
    </citation>
    <scope>NUCLEOTIDE SEQUENCE [LARGE SCALE GENOMIC DNA]</scope>
    <source>
        <strain evidence="1 2">F0411</strain>
    </source>
</reference>
<proteinExistence type="predicted"/>
<evidence type="ECO:0000313" key="2">
    <source>
        <dbReference type="Proteomes" id="UP000004597"/>
    </source>
</evidence>
<dbReference type="STRING" id="857291.HMPREF9138_02249"/>
<organism evidence="1 2">
    <name type="scientific">Prevotella histicola F0411</name>
    <dbReference type="NCBI Taxonomy" id="857291"/>
    <lineage>
        <taxon>Bacteria</taxon>
        <taxon>Pseudomonadati</taxon>
        <taxon>Bacteroidota</taxon>
        <taxon>Bacteroidia</taxon>
        <taxon>Bacteroidales</taxon>
        <taxon>Prevotellaceae</taxon>
        <taxon>Prevotella</taxon>
    </lineage>
</organism>
<dbReference type="EMBL" id="AFXP01000025">
    <property type="protein sequence ID" value="EHG15071.1"/>
    <property type="molecule type" value="Genomic_DNA"/>
</dbReference>
<dbReference type="AlphaFoldDB" id="G6AJH2"/>
<name>G6AJH2_9BACT</name>
<gene>
    <name evidence="1" type="ORF">HMPREF9138_02249</name>
</gene>
<protein>
    <submittedName>
        <fullName evidence="1">Uncharacterized protein</fullName>
    </submittedName>
</protein>
<comment type="caution">
    <text evidence="1">The sequence shown here is derived from an EMBL/GenBank/DDBJ whole genome shotgun (WGS) entry which is preliminary data.</text>
</comment>
<accession>G6AJH2</accession>
<dbReference type="HOGENOM" id="CLU_2808832_0_0_10"/>
<keyword evidence="2" id="KW-1185">Reference proteome</keyword>